<dbReference type="InterPro" id="IPR002347">
    <property type="entry name" value="SDR_fam"/>
</dbReference>
<dbReference type="Proteomes" id="UP000596742">
    <property type="component" value="Unassembled WGS sequence"/>
</dbReference>
<dbReference type="AlphaFoldDB" id="A0A8B6BHT4"/>
<evidence type="ECO:0000256" key="2">
    <source>
        <dbReference type="ARBA" id="ARBA00023002"/>
    </source>
</evidence>
<comment type="caution">
    <text evidence="3">The sequence shown here is derived from an EMBL/GenBank/DDBJ whole genome shotgun (WGS) entry which is preliminary data.</text>
</comment>
<dbReference type="OrthoDB" id="6047893at2759"/>
<evidence type="ECO:0000256" key="1">
    <source>
        <dbReference type="ARBA" id="ARBA00006484"/>
    </source>
</evidence>
<comment type="similarity">
    <text evidence="1">Belongs to the short-chain dehydrogenases/reductases (SDR) family.</text>
</comment>
<keyword evidence="4" id="KW-1185">Reference proteome</keyword>
<dbReference type="SUPFAM" id="SSF51735">
    <property type="entry name" value="NAD(P)-binding Rossmann-fold domains"/>
    <property type="match status" value="1"/>
</dbReference>
<dbReference type="Pfam" id="PF00106">
    <property type="entry name" value="adh_short"/>
    <property type="match status" value="1"/>
</dbReference>
<reference evidence="3" key="1">
    <citation type="submission" date="2018-11" db="EMBL/GenBank/DDBJ databases">
        <authorList>
            <person name="Alioto T."/>
            <person name="Alioto T."/>
        </authorList>
    </citation>
    <scope>NUCLEOTIDE SEQUENCE</scope>
</reference>
<dbReference type="PROSITE" id="PS51257">
    <property type="entry name" value="PROKAR_LIPOPROTEIN"/>
    <property type="match status" value="1"/>
</dbReference>
<accession>A0A8B6BHT4</accession>
<proteinExistence type="inferred from homology"/>
<organism evidence="3 4">
    <name type="scientific">Mytilus galloprovincialis</name>
    <name type="common">Mediterranean mussel</name>
    <dbReference type="NCBI Taxonomy" id="29158"/>
    <lineage>
        <taxon>Eukaryota</taxon>
        <taxon>Metazoa</taxon>
        <taxon>Spiralia</taxon>
        <taxon>Lophotrochozoa</taxon>
        <taxon>Mollusca</taxon>
        <taxon>Bivalvia</taxon>
        <taxon>Autobranchia</taxon>
        <taxon>Pteriomorphia</taxon>
        <taxon>Mytilida</taxon>
        <taxon>Mytiloidea</taxon>
        <taxon>Mytilidae</taxon>
        <taxon>Mytilinae</taxon>
        <taxon>Mytilus</taxon>
    </lineage>
</organism>
<evidence type="ECO:0000313" key="4">
    <source>
        <dbReference type="Proteomes" id="UP000596742"/>
    </source>
</evidence>
<name>A0A8B6BHT4_MYTGA</name>
<sequence length="256" mass="28171">MIMKYSGRVAFIAGGTGIVGSGCARSLLKEGAKVAVSSRSQQRLDDLKKSFSADLQKNLILIAEDIGTEAGAKKILKILQEQHGGVHHVLSAFGKWWEEGPLTEQSVEEFDNQMNMRAKSHFICCKTFLPVLAKEKDTTYTFVNGLSCEGVFSPNISLLAIGACALMGISNSAQAQYKDSNVAVNELRIAIFIKPKIDKDLTKEDRITVVNGMKIDTVGNDVIGDFFADFTRVGKRGLIRVTSVKDMETYRKDFHK</sequence>
<keyword evidence="2" id="KW-0560">Oxidoreductase</keyword>
<evidence type="ECO:0000313" key="3">
    <source>
        <dbReference type="EMBL" id="VDH91018.1"/>
    </source>
</evidence>
<dbReference type="InterPro" id="IPR036291">
    <property type="entry name" value="NAD(P)-bd_dom_sf"/>
</dbReference>
<protein>
    <submittedName>
        <fullName evidence="3">Uncharacterized protein</fullName>
    </submittedName>
</protein>
<dbReference type="Gene3D" id="3.40.50.720">
    <property type="entry name" value="NAD(P)-binding Rossmann-like Domain"/>
    <property type="match status" value="1"/>
</dbReference>
<dbReference type="PANTHER" id="PTHR43669">
    <property type="entry name" value="5-KETO-D-GLUCONATE 5-REDUCTASE"/>
    <property type="match status" value="1"/>
</dbReference>
<gene>
    <name evidence="3" type="ORF">MGAL_10B056098</name>
</gene>
<dbReference type="EMBL" id="UYJE01000189">
    <property type="protein sequence ID" value="VDH91018.1"/>
    <property type="molecule type" value="Genomic_DNA"/>
</dbReference>
<dbReference type="GO" id="GO:0016491">
    <property type="term" value="F:oxidoreductase activity"/>
    <property type="evidence" value="ECO:0007669"/>
    <property type="project" value="UniProtKB-KW"/>
</dbReference>
<dbReference type="PANTHER" id="PTHR43669:SF3">
    <property type="entry name" value="ALCOHOL DEHYDROGENASE, PUTATIVE (AFU_ORTHOLOGUE AFUA_3G03445)-RELATED"/>
    <property type="match status" value="1"/>
</dbReference>